<protein>
    <recommendedName>
        <fullName evidence="6">Transcription repressor</fullName>
    </recommendedName>
    <alternativeName>
        <fullName evidence="6">Ovate family protein</fullName>
    </alternativeName>
</protein>
<sequence>MSSNRSKKLLKTIFTANAGCGCGKPKLSDVFEPTRKPKIPAQKNPNCPSSGTLCCKKNSVVSTISADNNDNDNEDYATTTSTTTVDCSASSFSQPSSVETDPVVQKCSKKMNDTCIAVVKESNDPYEDFKQSMKQMIVEKEIYDNHDLQELLSCFLELNSPSHRDVIVRAFTDIWNDVVSKKQQKKQEIKTECLDGVRS</sequence>
<dbReference type="PANTHER" id="PTHR33057:SF70">
    <property type="entry name" value="TRANSCRIPTION REPRESSOR-RELATED"/>
    <property type="match status" value="1"/>
</dbReference>
<dbReference type="Pfam" id="PF04844">
    <property type="entry name" value="Ovate"/>
    <property type="match status" value="1"/>
</dbReference>
<evidence type="ECO:0000256" key="1">
    <source>
        <dbReference type="ARBA" id="ARBA00004123"/>
    </source>
</evidence>
<gene>
    <name evidence="8" type="ORF">TorRG33x02_277850</name>
</gene>
<evidence type="ECO:0000259" key="7">
    <source>
        <dbReference type="PROSITE" id="PS51754"/>
    </source>
</evidence>
<dbReference type="InterPro" id="IPR006458">
    <property type="entry name" value="Ovate_C"/>
</dbReference>
<evidence type="ECO:0000256" key="2">
    <source>
        <dbReference type="ARBA" id="ARBA00022491"/>
    </source>
</evidence>
<dbReference type="EMBL" id="JXTC01000342">
    <property type="protein sequence ID" value="PON62959.1"/>
    <property type="molecule type" value="Genomic_DNA"/>
</dbReference>
<comment type="subcellular location">
    <subcellularLocation>
        <location evidence="1 6">Nucleus</location>
    </subcellularLocation>
</comment>
<feature type="domain" description="OVATE" evidence="7">
    <location>
        <begin position="118"/>
        <end position="177"/>
    </location>
</feature>
<evidence type="ECO:0000256" key="4">
    <source>
        <dbReference type="ARBA" id="ARBA00023163"/>
    </source>
</evidence>
<keyword evidence="9" id="KW-1185">Reference proteome</keyword>
<dbReference type="AlphaFoldDB" id="A0A2P5CPI3"/>
<dbReference type="OrthoDB" id="1928390at2759"/>
<keyword evidence="4 6" id="KW-0804">Transcription</keyword>
<evidence type="ECO:0000313" key="8">
    <source>
        <dbReference type="EMBL" id="PON62959.1"/>
    </source>
</evidence>
<comment type="function">
    <text evidence="6">Transcriptional repressor that regulates multiple aspects of plant growth and development.</text>
</comment>
<dbReference type="PROSITE" id="PS51257">
    <property type="entry name" value="PROKAR_LIPOPROTEIN"/>
    <property type="match status" value="1"/>
</dbReference>
<dbReference type="PROSITE" id="PS51754">
    <property type="entry name" value="OVATE"/>
    <property type="match status" value="1"/>
</dbReference>
<evidence type="ECO:0000256" key="3">
    <source>
        <dbReference type="ARBA" id="ARBA00023015"/>
    </source>
</evidence>
<dbReference type="PANTHER" id="PTHR33057">
    <property type="entry name" value="TRANSCRIPTION REPRESSOR OFP7-RELATED"/>
    <property type="match status" value="1"/>
</dbReference>
<evidence type="ECO:0000256" key="5">
    <source>
        <dbReference type="ARBA" id="ARBA00023242"/>
    </source>
</evidence>
<accession>A0A2P5CPI3</accession>
<organism evidence="8 9">
    <name type="scientific">Trema orientale</name>
    <name type="common">Charcoal tree</name>
    <name type="synonym">Celtis orientalis</name>
    <dbReference type="NCBI Taxonomy" id="63057"/>
    <lineage>
        <taxon>Eukaryota</taxon>
        <taxon>Viridiplantae</taxon>
        <taxon>Streptophyta</taxon>
        <taxon>Embryophyta</taxon>
        <taxon>Tracheophyta</taxon>
        <taxon>Spermatophyta</taxon>
        <taxon>Magnoliopsida</taxon>
        <taxon>eudicotyledons</taxon>
        <taxon>Gunneridae</taxon>
        <taxon>Pentapetalae</taxon>
        <taxon>rosids</taxon>
        <taxon>fabids</taxon>
        <taxon>Rosales</taxon>
        <taxon>Cannabaceae</taxon>
        <taxon>Trema</taxon>
    </lineage>
</organism>
<name>A0A2P5CPI3_TREOI</name>
<keyword evidence="5 6" id="KW-0539">Nucleus</keyword>
<evidence type="ECO:0000313" key="9">
    <source>
        <dbReference type="Proteomes" id="UP000237000"/>
    </source>
</evidence>
<dbReference type="GO" id="GO:0045892">
    <property type="term" value="P:negative regulation of DNA-templated transcription"/>
    <property type="evidence" value="ECO:0007669"/>
    <property type="project" value="UniProtKB-UniRule"/>
</dbReference>
<dbReference type="GO" id="GO:0005634">
    <property type="term" value="C:nucleus"/>
    <property type="evidence" value="ECO:0007669"/>
    <property type="project" value="UniProtKB-SubCell"/>
</dbReference>
<dbReference type="InterPro" id="IPR038933">
    <property type="entry name" value="Ovate"/>
</dbReference>
<keyword evidence="2 6" id="KW-0678">Repressor</keyword>
<evidence type="ECO:0000256" key="6">
    <source>
        <dbReference type="RuleBase" id="RU367028"/>
    </source>
</evidence>
<dbReference type="STRING" id="63057.A0A2P5CPI3"/>
<keyword evidence="3 6" id="KW-0805">Transcription regulation</keyword>
<proteinExistence type="predicted"/>
<comment type="caution">
    <text evidence="8">The sequence shown here is derived from an EMBL/GenBank/DDBJ whole genome shotgun (WGS) entry which is preliminary data.</text>
</comment>
<dbReference type="InParanoid" id="A0A2P5CPI3"/>
<dbReference type="NCBIfam" id="TIGR01568">
    <property type="entry name" value="A_thal_3678"/>
    <property type="match status" value="1"/>
</dbReference>
<dbReference type="Proteomes" id="UP000237000">
    <property type="component" value="Unassembled WGS sequence"/>
</dbReference>
<reference evidence="9" key="1">
    <citation type="submission" date="2016-06" db="EMBL/GenBank/DDBJ databases">
        <title>Parallel loss of symbiosis genes in relatives of nitrogen-fixing non-legume Parasponia.</title>
        <authorList>
            <person name="Van Velzen R."/>
            <person name="Holmer R."/>
            <person name="Bu F."/>
            <person name="Rutten L."/>
            <person name="Van Zeijl A."/>
            <person name="Liu W."/>
            <person name="Santuari L."/>
            <person name="Cao Q."/>
            <person name="Sharma T."/>
            <person name="Shen D."/>
            <person name="Roswanjaya Y."/>
            <person name="Wardhani T."/>
            <person name="Kalhor M.S."/>
            <person name="Jansen J."/>
            <person name="Van den Hoogen J."/>
            <person name="Gungor B."/>
            <person name="Hartog M."/>
            <person name="Hontelez J."/>
            <person name="Verver J."/>
            <person name="Yang W.-C."/>
            <person name="Schijlen E."/>
            <person name="Repin R."/>
            <person name="Schilthuizen M."/>
            <person name="Schranz E."/>
            <person name="Heidstra R."/>
            <person name="Miyata K."/>
            <person name="Fedorova E."/>
            <person name="Kohlen W."/>
            <person name="Bisseling T."/>
            <person name="Smit S."/>
            <person name="Geurts R."/>
        </authorList>
    </citation>
    <scope>NUCLEOTIDE SEQUENCE [LARGE SCALE GENOMIC DNA]</scope>
    <source>
        <strain evidence="9">cv. RG33-2</strain>
    </source>
</reference>